<proteinExistence type="predicted"/>
<evidence type="ECO:0000313" key="2">
    <source>
        <dbReference type="EMBL" id="SEL40515.1"/>
    </source>
</evidence>
<organism evidence="2 3">
    <name type="scientific">Streptacidiphilus jiangxiensis</name>
    <dbReference type="NCBI Taxonomy" id="235985"/>
    <lineage>
        <taxon>Bacteria</taxon>
        <taxon>Bacillati</taxon>
        <taxon>Actinomycetota</taxon>
        <taxon>Actinomycetes</taxon>
        <taxon>Kitasatosporales</taxon>
        <taxon>Streptomycetaceae</taxon>
        <taxon>Streptacidiphilus</taxon>
    </lineage>
</organism>
<dbReference type="Proteomes" id="UP000183015">
    <property type="component" value="Unassembled WGS sequence"/>
</dbReference>
<dbReference type="PANTHER" id="PTHR34075:SF5">
    <property type="entry name" value="BLR3430 PROTEIN"/>
    <property type="match status" value="1"/>
</dbReference>
<protein>
    <recommendedName>
        <fullName evidence="1">ChsH2 rubredoxin-like zinc ribbon domain-containing protein</fullName>
    </recommendedName>
</protein>
<accession>A0A1H7PZ23</accession>
<dbReference type="eggNOG" id="COG1545">
    <property type="taxonomic scope" value="Bacteria"/>
</dbReference>
<dbReference type="AlphaFoldDB" id="A0A1H7PZ23"/>
<dbReference type="InterPro" id="IPR022002">
    <property type="entry name" value="ChsH2_Znr"/>
</dbReference>
<dbReference type="PANTHER" id="PTHR34075">
    <property type="entry name" value="BLR3430 PROTEIN"/>
    <property type="match status" value="1"/>
</dbReference>
<dbReference type="EMBL" id="FOAZ01000008">
    <property type="protein sequence ID" value="SEL40515.1"/>
    <property type="molecule type" value="Genomic_DNA"/>
</dbReference>
<evidence type="ECO:0000259" key="1">
    <source>
        <dbReference type="Pfam" id="PF12172"/>
    </source>
</evidence>
<evidence type="ECO:0000313" key="3">
    <source>
        <dbReference type="Proteomes" id="UP000183015"/>
    </source>
</evidence>
<dbReference type="OrthoDB" id="7470921at2"/>
<dbReference type="STRING" id="235985.SAMN05414137_108178"/>
<sequence>MTGSTLTSDPAEFYREGLAHGELRYQRCQWCATRFSQVSLLCATCGGTDFVWERSSGHGRIHALPRTAAPADWRECTAVVELDEGFRMHATLAPTAAHRIWRGAPVQLEVAAEQDGGLRPVFRPVAA</sequence>
<dbReference type="InterPro" id="IPR052513">
    <property type="entry name" value="Thioester_dehydratase-like"/>
</dbReference>
<gene>
    <name evidence="2" type="ORF">SAMN05414137_108178</name>
</gene>
<keyword evidence="3" id="KW-1185">Reference proteome</keyword>
<dbReference type="Pfam" id="PF12172">
    <property type="entry name" value="zf-ChsH2"/>
    <property type="match status" value="1"/>
</dbReference>
<name>A0A1H7PZ23_STRJI</name>
<dbReference type="SUPFAM" id="SSF50249">
    <property type="entry name" value="Nucleic acid-binding proteins"/>
    <property type="match status" value="1"/>
</dbReference>
<dbReference type="RefSeq" id="WP_042448009.1">
    <property type="nucleotide sequence ID" value="NZ_BBPN01000013.1"/>
</dbReference>
<reference evidence="3" key="1">
    <citation type="submission" date="2016-10" db="EMBL/GenBank/DDBJ databases">
        <authorList>
            <person name="Varghese N."/>
        </authorList>
    </citation>
    <scope>NUCLEOTIDE SEQUENCE [LARGE SCALE GENOMIC DNA]</scope>
    <source>
        <strain evidence="3">DSM 45096 / BCRC 16803 / CGMCC 4.1857 / CIP 109030 / JCM 12277 / KCTC 19219 / NBRC 100920 / 33214</strain>
    </source>
</reference>
<feature type="domain" description="ChsH2 rubredoxin-like zinc ribbon" evidence="1">
    <location>
        <begin position="15"/>
        <end position="50"/>
    </location>
</feature>
<dbReference type="InterPro" id="IPR012340">
    <property type="entry name" value="NA-bd_OB-fold"/>
</dbReference>